<feature type="chain" id="PRO_5001729374" evidence="1">
    <location>
        <begin position="17"/>
        <end position="212"/>
    </location>
</feature>
<dbReference type="Proteomes" id="UP000039865">
    <property type="component" value="Unassembled WGS sequence"/>
</dbReference>
<evidence type="ECO:0000313" key="2">
    <source>
        <dbReference type="EMBL" id="CDW80232.1"/>
    </source>
</evidence>
<reference evidence="2 3" key="1">
    <citation type="submission" date="2014-06" db="EMBL/GenBank/DDBJ databases">
        <authorList>
            <person name="Swart Estienne"/>
        </authorList>
    </citation>
    <scope>NUCLEOTIDE SEQUENCE [LARGE SCALE GENOMIC DNA]</scope>
    <source>
        <strain evidence="2 3">130c</strain>
    </source>
</reference>
<gene>
    <name evidence="2" type="primary">Contig14155.g15082</name>
    <name evidence="2" type="ORF">STYLEM_9228</name>
</gene>
<organism evidence="2 3">
    <name type="scientific">Stylonychia lemnae</name>
    <name type="common">Ciliate</name>
    <dbReference type="NCBI Taxonomy" id="5949"/>
    <lineage>
        <taxon>Eukaryota</taxon>
        <taxon>Sar</taxon>
        <taxon>Alveolata</taxon>
        <taxon>Ciliophora</taxon>
        <taxon>Intramacronucleata</taxon>
        <taxon>Spirotrichea</taxon>
        <taxon>Stichotrichia</taxon>
        <taxon>Sporadotrichida</taxon>
        <taxon>Oxytrichidae</taxon>
        <taxon>Stylonychinae</taxon>
        <taxon>Stylonychia</taxon>
    </lineage>
</organism>
<protein>
    <submittedName>
        <fullName evidence="2">Uncharacterized protein</fullName>
    </submittedName>
</protein>
<feature type="signal peptide" evidence="1">
    <location>
        <begin position="1"/>
        <end position="16"/>
    </location>
</feature>
<dbReference type="InParanoid" id="A0A078AFC8"/>
<name>A0A078AFC8_STYLE</name>
<sequence length="212" mass="25193">MTKALILALFLGLSSAAYDQGWFYPNKDASFDNIFYNNYAGLAYKLQADVGYGTHYATSQPGSQKVETYGLHAYAFGQVHTMWHIANVYHSTFQFTFMPLYFEPYTQSIKWERPEKSGNDFHFYVKGEKFIRPLQFVTYVYENMETFERSVVDYVEDESDTYSLFPKEIVYDKDYEIKQEDPYWKYDLASKLKLGDFVTKFNKPYYDWKKLF</sequence>
<keyword evidence="1" id="KW-0732">Signal</keyword>
<evidence type="ECO:0000313" key="3">
    <source>
        <dbReference type="Proteomes" id="UP000039865"/>
    </source>
</evidence>
<dbReference type="AlphaFoldDB" id="A0A078AFC8"/>
<accession>A0A078AFC8</accession>
<keyword evidence="3" id="KW-1185">Reference proteome</keyword>
<dbReference type="EMBL" id="CCKQ01008766">
    <property type="protein sequence ID" value="CDW80232.1"/>
    <property type="molecule type" value="Genomic_DNA"/>
</dbReference>
<proteinExistence type="predicted"/>
<evidence type="ECO:0000256" key="1">
    <source>
        <dbReference type="SAM" id="SignalP"/>
    </source>
</evidence>